<evidence type="ECO:0000256" key="7">
    <source>
        <dbReference type="ARBA" id="ARBA00035179"/>
    </source>
</evidence>
<dbReference type="Pfam" id="PF08561">
    <property type="entry name" value="Ribosomal_L37"/>
    <property type="match status" value="1"/>
</dbReference>
<proteinExistence type="inferred from homology"/>
<dbReference type="GO" id="GO:0003735">
    <property type="term" value="F:structural constituent of ribosome"/>
    <property type="evidence" value="ECO:0007669"/>
    <property type="project" value="TreeGrafter"/>
</dbReference>
<accession>A0AA39Q8B8</accession>
<evidence type="ECO:0000256" key="4">
    <source>
        <dbReference type="ARBA" id="ARBA00023128"/>
    </source>
</evidence>
<name>A0AA39Q8B8_9AGAR</name>
<dbReference type="PROSITE" id="PS51257">
    <property type="entry name" value="PROKAR_LIPOPROTEIN"/>
    <property type="match status" value="1"/>
</dbReference>
<keyword evidence="9" id="KW-1185">Reference proteome</keyword>
<comment type="caution">
    <text evidence="8">The sequence shown here is derived from an EMBL/GenBank/DDBJ whole genome shotgun (WGS) entry which is preliminary data.</text>
</comment>
<keyword evidence="3 8" id="KW-0689">Ribosomal protein</keyword>
<keyword evidence="5" id="KW-0687">Ribonucleoprotein</keyword>
<organism evidence="8 9">
    <name type="scientific">Armillaria luteobubalina</name>
    <dbReference type="NCBI Taxonomy" id="153913"/>
    <lineage>
        <taxon>Eukaryota</taxon>
        <taxon>Fungi</taxon>
        <taxon>Dikarya</taxon>
        <taxon>Basidiomycota</taxon>
        <taxon>Agaricomycotina</taxon>
        <taxon>Agaricomycetes</taxon>
        <taxon>Agaricomycetidae</taxon>
        <taxon>Agaricales</taxon>
        <taxon>Marasmiineae</taxon>
        <taxon>Physalacriaceae</taxon>
        <taxon>Armillaria</taxon>
    </lineage>
</organism>
<evidence type="ECO:0000256" key="1">
    <source>
        <dbReference type="ARBA" id="ARBA00004173"/>
    </source>
</evidence>
<protein>
    <recommendedName>
        <fullName evidence="7">Large ribosomal subunit protein mL54</fullName>
    </recommendedName>
</protein>
<comment type="subcellular location">
    <subcellularLocation>
        <location evidence="1">Mitochondrion</location>
    </subcellularLocation>
</comment>
<comment type="similarity">
    <text evidence="6">Belongs to the mitochondrion-specific ribosomal protein mL54 family.</text>
</comment>
<evidence type="ECO:0000256" key="2">
    <source>
        <dbReference type="ARBA" id="ARBA00022946"/>
    </source>
</evidence>
<dbReference type="EMBL" id="JAUEPU010000014">
    <property type="protein sequence ID" value="KAK0496793.1"/>
    <property type="molecule type" value="Genomic_DNA"/>
</dbReference>
<keyword evidence="4" id="KW-0496">Mitochondrion</keyword>
<keyword evidence="2" id="KW-0809">Transit peptide</keyword>
<sequence length="130" mass="14840">MIKTSQTGHSLPKPSHLPPSMFFQACSLRRIPHTLCQIRRYSEPAATVKKPAQSAPKSSCPADTVLTGLNYLKGQEPVLAKPDEEYPDWLWTLLEPRVIPDDGPGGRAERYKRRLENKQKIRERNFMLTQ</sequence>
<reference evidence="8" key="1">
    <citation type="submission" date="2023-06" db="EMBL/GenBank/DDBJ databases">
        <authorList>
            <consortium name="Lawrence Berkeley National Laboratory"/>
            <person name="Ahrendt S."/>
            <person name="Sahu N."/>
            <person name="Indic B."/>
            <person name="Wong-Bajracharya J."/>
            <person name="Merenyi Z."/>
            <person name="Ke H.-M."/>
            <person name="Monk M."/>
            <person name="Kocsube S."/>
            <person name="Drula E."/>
            <person name="Lipzen A."/>
            <person name="Balint B."/>
            <person name="Henrissat B."/>
            <person name="Andreopoulos B."/>
            <person name="Martin F.M."/>
            <person name="Harder C.B."/>
            <person name="Rigling D."/>
            <person name="Ford K.L."/>
            <person name="Foster G.D."/>
            <person name="Pangilinan J."/>
            <person name="Papanicolaou A."/>
            <person name="Barry K."/>
            <person name="LaButti K."/>
            <person name="Viragh M."/>
            <person name="Koriabine M."/>
            <person name="Yan M."/>
            <person name="Riley R."/>
            <person name="Champramary S."/>
            <person name="Plett K.L."/>
            <person name="Tsai I.J."/>
            <person name="Slot J."/>
            <person name="Sipos G."/>
            <person name="Plett J."/>
            <person name="Nagy L.G."/>
            <person name="Grigoriev I.V."/>
        </authorList>
    </citation>
    <scope>NUCLEOTIDE SEQUENCE</scope>
    <source>
        <strain evidence="8">HWK02</strain>
    </source>
</reference>
<evidence type="ECO:0000256" key="3">
    <source>
        <dbReference type="ARBA" id="ARBA00022980"/>
    </source>
</evidence>
<gene>
    <name evidence="8" type="ORF">EDD18DRAFT_177060</name>
</gene>
<evidence type="ECO:0000313" key="9">
    <source>
        <dbReference type="Proteomes" id="UP001175228"/>
    </source>
</evidence>
<evidence type="ECO:0000256" key="6">
    <source>
        <dbReference type="ARBA" id="ARBA00033752"/>
    </source>
</evidence>
<evidence type="ECO:0000313" key="8">
    <source>
        <dbReference type="EMBL" id="KAK0496793.1"/>
    </source>
</evidence>
<dbReference type="GO" id="GO:0005762">
    <property type="term" value="C:mitochondrial large ribosomal subunit"/>
    <property type="evidence" value="ECO:0007669"/>
    <property type="project" value="TreeGrafter"/>
</dbReference>
<dbReference type="Proteomes" id="UP001175228">
    <property type="component" value="Unassembled WGS sequence"/>
</dbReference>
<dbReference type="InterPro" id="IPR013870">
    <property type="entry name" value="Ribosomal_mL54"/>
</dbReference>
<dbReference type="PANTHER" id="PTHR28595:SF1">
    <property type="entry name" value="LARGE RIBOSOMAL SUBUNIT PROTEIN ML54"/>
    <property type="match status" value="1"/>
</dbReference>
<dbReference type="AlphaFoldDB" id="A0AA39Q8B8"/>
<evidence type="ECO:0000256" key="5">
    <source>
        <dbReference type="ARBA" id="ARBA00023274"/>
    </source>
</evidence>
<dbReference type="PANTHER" id="PTHR28595">
    <property type="entry name" value="39S RIBOSOMAL PROTEIN L54, MITOCHONDRIAL"/>
    <property type="match status" value="1"/>
</dbReference>